<keyword evidence="6 9" id="KW-1133">Transmembrane helix</keyword>
<feature type="transmembrane region" description="Helical" evidence="9">
    <location>
        <begin position="545"/>
        <end position="564"/>
    </location>
</feature>
<feature type="region of interest" description="Disordered" evidence="8">
    <location>
        <begin position="1"/>
        <end position="51"/>
    </location>
</feature>
<evidence type="ECO:0000256" key="7">
    <source>
        <dbReference type="ARBA" id="ARBA00023136"/>
    </source>
</evidence>
<feature type="compositionally biased region" description="Basic and acidic residues" evidence="8">
    <location>
        <begin position="602"/>
        <end position="616"/>
    </location>
</feature>
<accession>A0AAV9WB77</accession>
<sequence length="616" mass="65256">MGESDPEKLAAATGEGATVLQPSNGLSASSNVDESANHSTGGEGSSSEQEAIGTELKPIKSTAAASYEAADTRTKVIIVIALCMNLFLCSLDQTIVSTALPAIIEDLGGNVAYSWVGSSYLIASSAFIPSWGKFSDIWGRKPMLMVGSVIFMIGSILTAAAQDMAMLIVGRTIQGLGGGGIMVLVNITISDIVTMRERGKYLAAAGATWAISSAVGPILGGAFATHASWRWCFIINIPIGLIAMGVIWYFLHLHSPKIGVMEGLKRVDWLGSLFAVGGTTLFLVGIDSGGVTEPWNSPLVLCCLIIGATMLIALIFVEWKVSANPIMPPRVFGHRTALASYMICFLHAQTFIAGAFYLPLYFQSARGNTPLMSGVLNLPFVFMLSLSSMGTGIIIAKTGNYRPAMRIGLVFMAAGAGALVDWDRTSSMAKIVLFQFIAGFGLGPNFQAPLIAIHSTIQPIDIAVATGAFSFIRNLASAIGVSVGNVIFANEFNNKIPSIMQHLTPETAQLISGNGGASSTGAVSRLPADQRIPIQDAYAESLSIMWWYFVGISVAALFFSLLVGKHTLSTKLQSIQPAKARKKSDKTKKRKGNEEAGPEVAVDEKDGKKEVDNNVV</sequence>
<feature type="transmembrane region" description="Helical" evidence="9">
    <location>
        <begin position="112"/>
        <end position="131"/>
    </location>
</feature>
<organism evidence="11 12">
    <name type="scientific">Arthrobotrys musiformis</name>
    <dbReference type="NCBI Taxonomy" id="47236"/>
    <lineage>
        <taxon>Eukaryota</taxon>
        <taxon>Fungi</taxon>
        <taxon>Dikarya</taxon>
        <taxon>Ascomycota</taxon>
        <taxon>Pezizomycotina</taxon>
        <taxon>Orbiliomycetes</taxon>
        <taxon>Orbiliales</taxon>
        <taxon>Orbiliaceae</taxon>
        <taxon>Arthrobotrys</taxon>
    </lineage>
</organism>
<feature type="transmembrane region" description="Helical" evidence="9">
    <location>
        <begin position="143"/>
        <end position="162"/>
    </location>
</feature>
<feature type="transmembrane region" description="Helical" evidence="9">
    <location>
        <begin position="432"/>
        <end position="452"/>
    </location>
</feature>
<feature type="transmembrane region" description="Helical" evidence="9">
    <location>
        <begin position="378"/>
        <end position="396"/>
    </location>
</feature>
<evidence type="ECO:0000256" key="9">
    <source>
        <dbReference type="SAM" id="Phobius"/>
    </source>
</evidence>
<dbReference type="PANTHER" id="PTHR23501:SF102">
    <property type="entry name" value="DRUG TRANSPORTER, PUTATIVE (AFU_ORTHOLOGUE AFUA_3G08530)-RELATED"/>
    <property type="match status" value="1"/>
</dbReference>
<evidence type="ECO:0000256" key="2">
    <source>
        <dbReference type="ARBA" id="ARBA00007520"/>
    </source>
</evidence>
<dbReference type="GO" id="GO:0022857">
    <property type="term" value="F:transmembrane transporter activity"/>
    <property type="evidence" value="ECO:0007669"/>
    <property type="project" value="InterPro"/>
</dbReference>
<evidence type="ECO:0000256" key="5">
    <source>
        <dbReference type="ARBA" id="ARBA00022692"/>
    </source>
</evidence>
<dbReference type="FunFam" id="1.20.1720.10:FF:000004">
    <property type="entry name" value="EmrB/QacA family drug resistance transporter"/>
    <property type="match status" value="1"/>
</dbReference>
<dbReference type="Pfam" id="PF07690">
    <property type="entry name" value="MFS_1"/>
    <property type="match status" value="1"/>
</dbReference>
<dbReference type="CDD" id="cd17502">
    <property type="entry name" value="MFS_Azr1_MDR_like"/>
    <property type="match status" value="1"/>
</dbReference>
<evidence type="ECO:0000313" key="12">
    <source>
        <dbReference type="Proteomes" id="UP001370758"/>
    </source>
</evidence>
<gene>
    <name evidence="11" type="ORF">TWF481_007307</name>
</gene>
<evidence type="ECO:0000259" key="10">
    <source>
        <dbReference type="PROSITE" id="PS50850"/>
    </source>
</evidence>
<dbReference type="EMBL" id="JAVHJL010000004">
    <property type="protein sequence ID" value="KAK6505402.1"/>
    <property type="molecule type" value="Genomic_DNA"/>
</dbReference>
<name>A0AAV9WB77_9PEZI</name>
<dbReference type="AlphaFoldDB" id="A0AAV9WB77"/>
<evidence type="ECO:0000256" key="1">
    <source>
        <dbReference type="ARBA" id="ARBA00004651"/>
    </source>
</evidence>
<evidence type="ECO:0000256" key="4">
    <source>
        <dbReference type="ARBA" id="ARBA00022475"/>
    </source>
</evidence>
<feature type="transmembrane region" description="Helical" evidence="9">
    <location>
        <begin position="403"/>
        <end position="420"/>
    </location>
</feature>
<evidence type="ECO:0000313" key="11">
    <source>
        <dbReference type="EMBL" id="KAK6505402.1"/>
    </source>
</evidence>
<dbReference type="FunFam" id="1.20.1250.20:FF:000196">
    <property type="entry name" value="MFS toxin efflux pump (AflT)"/>
    <property type="match status" value="1"/>
</dbReference>
<feature type="region of interest" description="Disordered" evidence="8">
    <location>
        <begin position="574"/>
        <end position="616"/>
    </location>
</feature>
<evidence type="ECO:0000256" key="3">
    <source>
        <dbReference type="ARBA" id="ARBA00022448"/>
    </source>
</evidence>
<comment type="subcellular location">
    <subcellularLocation>
        <location evidence="1">Cell membrane</location>
        <topology evidence="1">Multi-pass membrane protein</topology>
    </subcellularLocation>
</comment>
<feature type="transmembrane region" description="Helical" evidence="9">
    <location>
        <begin position="168"/>
        <end position="189"/>
    </location>
</feature>
<protein>
    <recommendedName>
        <fullName evidence="10">Major facilitator superfamily (MFS) profile domain-containing protein</fullName>
    </recommendedName>
</protein>
<evidence type="ECO:0000256" key="8">
    <source>
        <dbReference type="SAM" id="MobiDB-lite"/>
    </source>
</evidence>
<feature type="transmembrane region" description="Helical" evidence="9">
    <location>
        <begin position="201"/>
        <end position="222"/>
    </location>
</feature>
<feature type="transmembrane region" description="Helical" evidence="9">
    <location>
        <begin position="228"/>
        <end position="251"/>
    </location>
</feature>
<dbReference type="SUPFAM" id="SSF103473">
    <property type="entry name" value="MFS general substrate transporter"/>
    <property type="match status" value="1"/>
</dbReference>
<dbReference type="PANTHER" id="PTHR23501">
    <property type="entry name" value="MAJOR FACILITATOR SUPERFAMILY"/>
    <property type="match status" value="1"/>
</dbReference>
<comment type="caution">
    <text evidence="11">The sequence shown here is derived from an EMBL/GenBank/DDBJ whole genome shotgun (WGS) entry which is preliminary data.</text>
</comment>
<keyword evidence="5 9" id="KW-0812">Transmembrane</keyword>
<reference evidence="11 12" key="1">
    <citation type="submission" date="2023-08" db="EMBL/GenBank/DDBJ databases">
        <authorList>
            <person name="Palmer J.M."/>
        </authorList>
    </citation>
    <scope>NUCLEOTIDE SEQUENCE [LARGE SCALE GENOMIC DNA]</scope>
    <source>
        <strain evidence="11 12">TWF481</strain>
    </source>
</reference>
<dbReference type="InterPro" id="IPR036259">
    <property type="entry name" value="MFS_trans_sf"/>
</dbReference>
<dbReference type="PRINTS" id="PR01036">
    <property type="entry name" value="TCRTETB"/>
</dbReference>
<feature type="compositionally biased region" description="Basic residues" evidence="8">
    <location>
        <begin position="579"/>
        <end position="591"/>
    </location>
</feature>
<dbReference type="InterPro" id="IPR011701">
    <property type="entry name" value="MFS"/>
</dbReference>
<keyword evidence="12" id="KW-1185">Reference proteome</keyword>
<feature type="transmembrane region" description="Helical" evidence="9">
    <location>
        <begin position="267"/>
        <end position="286"/>
    </location>
</feature>
<feature type="transmembrane region" description="Helical" evidence="9">
    <location>
        <begin position="76"/>
        <end position="100"/>
    </location>
</feature>
<feature type="domain" description="Major facilitator superfamily (MFS) profile" evidence="10">
    <location>
        <begin position="78"/>
        <end position="568"/>
    </location>
</feature>
<dbReference type="PROSITE" id="PS50850">
    <property type="entry name" value="MFS"/>
    <property type="match status" value="1"/>
</dbReference>
<evidence type="ECO:0000256" key="6">
    <source>
        <dbReference type="ARBA" id="ARBA00022989"/>
    </source>
</evidence>
<comment type="similarity">
    <text evidence="2">Belongs to the major facilitator superfamily. TCR/Tet family.</text>
</comment>
<dbReference type="Gene3D" id="1.20.1250.20">
    <property type="entry name" value="MFS general substrate transporter like domains"/>
    <property type="match status" value="2"/>
</dbReference>
<dbReference type="InterPro" id="IPR020846">
    <property type="entry name" value="MFS_dom"/>
</dbReference>
<dbReference type="Proteomes" id="UP001370758">
    <property type="component" value="Unassembled WGS sequence"/>
</dbReference>
<feature type="transmembrane region" description="Helical" evidence="9">
    <location>
        <begin position="464"/>
        <end position="488"/>
    </location>
</feature>
<dbReference type="GO" id="GO:0005886">
    <property type="term" value="C:plasma membrane"/>
    <property type="evidence" value="ECO:0007669"/>
    <property type="project" value="UniProtKB-SubCell"/>
</dbReference>
<feature type="compositionally biased region" description="Polar residues" evidence="8">
    <location>
        <begin position="20"/>
        <end position="40"/>
    </location>
</feature>
<feature type="transmembrane region" description="Helical" evidence="9">
    <location>
        <begin position="298"/>
        <end position="317"/>
    </location>
</feature>
<feature type="transmembrane region" description="Helical" evidence="9">
    <location>
        <begin position="338"/>
        <end position="358"/>
    </location>
</feature>
<keyword evidence="4" id="KW-1003">Cell membrane</keyword>
<keyword evidence="7 9" id="KW-0472">Membrane</keyword>
<proteinExistence type="inferred from homology"/>
<keyword evidence="3" id="KW-0813">Transport</keyword>